<keyword evidence="2" id="KW-0813">Transport</keyword>
<evidence type="ECO:0000256" key="6">
    <source>
        <dbReference type="ARBA" id="ARBA00022692"/>
    </source>
</evidence>
<reference evidence="11 12" key="1">
    <citation type="journal article" date="2017" name="Genome Med.">
        <title>A novel Ruminococcus gnavus clade enriched in inflammatory bowel disease patients.</title>
        <authorList>
            <person name="Hall A.B."/>
            <person name="Yassour M."/>
            <person name="Sauk J."/>
            <person name="Garner A."/>
            <person name="Jiang X."/>
            <person name="Arthur T."/>
            <person name="Lagoudas G.K."/>
            <person name="Vatanen T."/>
            <person name="Fornelos N."/>
            <person name="Wilson R."/>
            <person name="Bertha M."/>
            <person name="Cohen M."/>
            <person name="Garber J."/>
            <person name="Khalili H."/>
            <person name="Gevers D."/>
            <person name="Ananthakrishnan A.N."/>
            <person name="Kugathasan S."/>
            <person name="Lander E.S."/>
            <person name="Blainey P."/>
            <person name="Vlamakis H."/>
            <person name="Xavier R.J."/>
            <person name="Huttenhower C."/>
        </authorList>
    </citation>
    <scope>NUCLEOTIDE SEQUENCE [LARGE SCALE GENOMIC DNA]</scope>
    <source>
        <strain evidence="11 12">RJX1124</strain>
    </source>
</reference>
<dbReference type="EMBL" id="NIHS01000046">
    <property type="protein sequence ID" value="PLT69183.1"/>
    <property type="molecule type" value="Genomic_DNA"/>
</dbReference>
<dbReference type="Pfam" id="PF03609">
    <property type="entry name" value="EII-Sor"/>
    <property type="match status" value="1"/>
</dbReference>
<dbReference type="InterPro" id="IPR004700">
    <property type="entry name" value="PTS_IIC_man"/>
</dbReference>
<dbReference type="EMBL" id="JAPZED010000009">
    <property type="protein sequence ID" value="MCZ7694296.1"/>
    <property type="molecule type" value="Genomic_DNA"/>
</dbReference>
<sequence length="262" mass="27914">MLKAAIIIAIVMFVADLSDMAMGDPMLRRPLVISAVVGLLLGDLEKGVVIGASLEVIFLGVTQIGGALPSDTMTGAIFGTAFSILSGSGTEVALSLAVPISILAVFINQLCLFVRGLLLKKFNDYIEDDNQKAIIRLHMASTFGVPLVYGIIGFCGIYFGANAVQTLVNNIPDFLMSGLTVASGLLPALGLALLLNTLWDKKIAVFLILGFVLMAYFDLPLIAIALIGTVIAVYTAVLEQERKSTVVVTNHNDSEEEDFFND</sequence>
<comment type="subcellular location">
    <subcellularLocation>
        <location evidence="1">Cell membrane</location>
        <topology evidence="1">Multi-pass membrane protein</topology>
    </subcellularLocation>
</comment>
<evidence type="ECO:0000256" key="2">
    <source>
        <dbReference type="ARBA" id="ARBA00022448"/>
    </source>
</evidence>
<accession>A0A2N5P232</accession>
<dbReference type="PROSITE" id="PS51106">
    <property type="entry name" value="PTS_EIIC_TYPE_4"/>
    <property type="match status" value="1"/>
</dbReference>
<dbReference type="AlphaFoldDB" id="A0A2N5P232"/>
<feature type="transmembrane region" description="Helical" evidence="9">
    <location>
        <begin position="100"/>
        <end position="118"/>
    </location>
</feature>
<evidence type="ECO:0000256" key="7">
    <source>
        <dbReference type="ARBA" id="ARBA00022989"/>
    </source>
</evidence>
<evidence type="ECO:0000256" key="4">
    <source>
        <dbReference type="ARBA" id="ARBA00022597"/>
    </source>
</evidence>
<evidence type="ECO:0000256" key="5">
    <source>
        <dbReference type="ARBA" id="ARBA00022683"/>
    </source>
</evidence>
<dbReference type="InterPro" id="IPR050303">
    <property type="entry name" value="GatZ_KbaZ_carbometab"/>
</dbReference>
<feature type="transmembrane region" description="Helical" evidence="9">
    <location>
        <begin position="179"/>
        <end position="199"/>
    </location>
</feature>
<comment type="caution">
    <text evidence="11">The sequence shown here is derived from an EMBL/GenBank/DDBJ whole genome shotgun (WGS) entry which is preliminary data.</text>
</comment>
<reference evidence="10" key="2">
    <citation type="submission" date="2022-12" db="EMBL/GenBank/DDBJ databases">
        <title>Genome of R. gnavus strain RSHDN_123.</title>
        <authorList>
            <person name="Abdugheni R."/>
        </authorList>
    </citation>
    <scope>NUCLEOTIDE SEQUENCE</scope>
    <source>
        <strain evidence="10">RSHDN_123</strain>
    </source>
</reference>
<keyword evidence="4 10" id="KW-0762">Sugar transport</keyword>
<dbReference type="RefSeq" id="WP_101871529.1">
    <property type="nucleotide sequence ID" value="NZ_JAPZEC010000009.1"/>
</dbReference>
<feature type="transmembrane region" description="Helical" evidence="9">
    <location>
        <begin position="139"/>
        <end position="159"/>
    </location>
</feature>
<keyword evidence="7 9" id="KW-1133">Transmembrane helix</keyword>
<dbReference type="GO" id="GO:0009401">
    <property type="term" value="P:phosphoenolpyruvate-dependent sugar phosphotransferase system"/>
    <property type="evidence" value="ECO:0007669"/>
    <property type="project" value="UniProtKB-KW"/>
</dbReference>
<proteinExistence type="predicted"/>
<dbReference type="GO" id="GO:0005886">
    <property type="term" value="C:plasma membrane"/>
    <property type="evidence" value="ECO:0007669"/>
    <property type="project" value="UniProtKB-SubCell"/>
</dbReference>
<keyword evidence="5" id="KW-0598">Phosphotransferase system</keyword>
<keyword evidence="6 9" id="KW-0812">Transmembrane</keyword>
<evidence type="ECO:0000313" key="12">
    <source>
        <dbReference type="Proteomes" id="UP000234891"/>
    </source>
</evidence>
<name>A0A2N5P232_MEDGN</name>
<dbReference type="PANTHER" id="PTHR32502">
    <property type="entry name" value="N-ACETYLGALACTOSAMINE PERMEASE II COMPONENT-RELATED"/>
    <property type="match status" value="1"/>
</dbReference>
<dbReference type="Proteomes" id="UP000234891">
    <property type="component" value="Unassembled WGS sequence"/>
</dbReference>
<dbReference type="Proteomes" id="UP001148455">
    <property type="component" value="Unassembled WGS sequence"/>
</dbReference>
<keyword evidence="3" id="KW-1003">Cell membrane</keyword>
<evidence type="ECO:0000256" key="9">
    <source>
        <dbReference type="SAM" id="Phobius"/>
    </source>
</evidence>
<gene>
    <name evidence="11" type="ORF">CDL26_15530</name>
    <name evidence="10" type="ORF">O8D18_09630</name>
</gene>
<evidence type="ECO:0000313" key="11">
    <source>
        <dbReference type="EMBL" id="PLT69183.1"/>
    </source>
</evidence>
<organism evidence="11 12">
    <name type="scientific">Mediterraneibacter gnavus</name>
    <name type="common">Ruminococcus gnavus</name>
    <dbReference type="NCBI Taxonomy" id="33038"/>
    <lineage>
        <taxon>Bacteria</taxon>
        <taxon>Bacillati</taxon>
        <taxon>Bacillota</taxon>
        <taxon>Clostridia</taxon>
        <taxon>Lachnospirales</taxon>
        <taxon>Lachnospiraceae</taxon>
        <taxon>Mediterraneibacter</taxon>
    </lineage>
</organism>
<feature type="transmembrane region" description="Helical" evidence="9">
    <location>
        <begin position="206"/>
        <end position="234"/>
    </location>
</feature>
<evidence type="ECO:0000256" key="3">
    <source>
        <dbReference type="ARBA" id="ARBA00022475"/>
    </source>
</evidence>
<evidence type="ECO:0000256" key="1">
    <source>
        <dbReference type="ARBA" id="ARBA00004651"/>
    </source>
</evidence>
<protein>
    <submittedName>
        <fullName evidence="10">PTS sugar transporter subunit IIC</fullName>
    </submittedName>
</protein>
<dbReference type="PANTHER" id="PTHR32502:SF8">
    <property type="entry name" value="N-ACETYLGALACTOSAMINE PERMEASE IIC COMPONENT 1"/>
    <property type="match status" value="1"/>
</dbReference>
<keyword evidence="8 9" id="KW-0472">Membrane</keyword>
<evidence type="ECO:0000313" key="10">
    <source>
        <dbReference type="EMBL" id="MCZ7694296.1"/>
    </source>
</evidence>
<evidence type="ECO:0000256" key="8">
    <source>
        <dbReference type="ARBA" id="ARBA00023136"/>
    </source>
</evidence>